<dbReference type="Pfam" id="PF08005">
    <property type="entry name" value="PHR"/>
    <property type="match status" value="1"/>
</dbReference>
<comment type="caution">
    <text evidence="2">The sequence shown here is derived from an EMBL/GenBank/DDBJ whole genome shotgun (WGS) entry which is preliminary data.</text>
</comment>
<evidence type="ECO:0000313" key="2">
    <source>
        <dbReference type="EMBL" id="CAI2373289.1"/>
    </source>
</evidence>
<dbReference type="InterPro" id="IPR012983">
    <property type="entry name" value="PHR"/>
</dbReference>
<feature type="domain" description="PHR" evidence="1">
    <location>
        <begin position="219"/>
        <end position="370"/>
    </location>
</feature>
<evidence type="ECO:0000259" key="1">
    <source>
        <dbReference type="Pfam" id="PF08005"/>
    </source>
</evidence>
<dbReference type="AlphaFoldDB" id="A0AAD1XIE5"/>
<dbReference type="InterPro" id="IPR038648">
    <property type="entry name" value="PHR_sf"/>
</dbReference>
<name>A0AAD1XIE5_EUPCR</name>
<protein>
    <recommendedName>
        <fullName evidence="1">PHR domain-containing protein</fullName>
    </recommendedName>
</protein>
<sequence>MEEKEDIIGDKKYRHKNNAFWRVTLDDGCLPFSHIRPSIKEFTQEVLKKDAPEQFNLSEASIHNVFRSFKGKVAPVFNKGNLIYNQNEHEWYKVVDLKTDGDYTPTWASLSKNDGSESKEISDEKDFKEFKNTIKLFLNINQDNNETITLEVNPGIYDKFDTTFDALFEGLGKALSEYKIFFRGKEIDRNSTVATLEDIHEGDSIYASEGYGVPFRFLRFKKVTTDYFWCNSGNYPDGICFVPTQDIRLFGFSTYSSPKKDSYEMKYRIKIDGTEVEEDTVMCSGWEDEHYYRFRLQRVYPVSKEQKIDITVWIAESMSSHTNVETYHGNDGYTYHEVENEHKGLFKVESGSESGNGTSVYSGQIPEILYFM</sequence>
<evidence type="ECO:0000313" key="3">
    <source>
        <dbReference type="Proteomes" id="UP001295684"/>
    </source>
</evidence>
<gene>
    <name evidence="2" type="ORF">ECRASSUSDP1_LOCUS14630</name>
</gene>
<dbReference type="Proteomes" id="UP001295684">
    <property type="component" value="Unassembled WGS sequence"/>
</dbReference>
<reference evidence="2" key="1">
    <citation type="submission" date="2023-07" db="EMBL/GenBank/DDBJ databases">
        <authorList>
            <consortium name="AG Swart"/>
            <person name="Singh M."/>
            <person name="Singh A."/>
            <person name="Seah K."/>
            <person name="Emmerich C."/>
        </authorList>
    </citation>
    <scope>NUCLEOTIDE SEQUENCE</scope>
    <source>
        <strain evidence="2">DP1</strain>
    </source>
</reference>
<accession>A0AAD1XIE5</accession>
<dbReference type="Gene3D" id="2.60.120.820">
    <property type="entry name" value="PHR domain"/>
    <property type="match status" value="1"/>
</dbReference>
<organism evidence="2 3">
    <name type="scientific">Euplotes crassus</name>
    <dbReference type="NCBI Taxonomy" id="5936"/>
    <lineage>
        <taxon>Eukaryota</taxon>
        <taxon>Sar</taxon>
        <taxon>Alveolata</taxon>
        <taxon>Ciliophora</taxon>
        <taxon>Intramacronucleata</taxon>
        <taxon>Spirotrichea</taxon>
        <taxon>Hypotrichia</taxon>
        <taxon>Euplotida</taxon>
        <taxon>Euplotidae</taxon>
        <taxon>Moneuplotes</taxon>
    </lineage>
</organism>
<dbReference type="EMBL" id="CAMPGE010014628">
    <property type="protein sequence ID" value="CAI2373289.1"/>
    <property type="molecule type" value="Genomic_DNA"/>
</dbReference>
<proteinExistence type="predicted"/>
<keyword evidence="3" id="KW-1185">Reference proteome</keyword>